<dbReference type="AlphaFoldDB" id="A0A955I9H2"/>
<evidence type="ECO:0000313" key="2">
    <source>
        <dbReference type="EMBL" id="MCA9376963.1"/>
    </source>
</evidence>
<dbReference type="PANTHER" id="PTHR43798">
    <property type="entry name" value="MONOACYLGLYCEROL LIPASE"/>
    <property type="match status" value="1"/>
</dbReference>
<dbReference type="InterPro" id="IPR029058">
    <property type="entry name" value="AB_hydrolase_fold"/>
</dbReference>
<feature type="domain" description="AB hydrolase-1" evidence="1">
    <location>
        <begin position="23"/>
        <end position="133"/>
    </location>
</feature>
<gene>
    <name evidence="2" type="ORF">KC685_03530</name>
</gene>
<proteinExistence type="predicted"/>
<sequence length="241" mass="27669">MKEQVVRANDYDIHLYQSGTGRPVVLLLGWMMHAEKFIFRKVLDLALKQHRSINLVIPHLPGVYKSGPLRSTLTIDDYTQTMDQLFKNIFKGEPVSLIGHSAGGRFALAYTLRYPTSVKDLVLMSSAGISQKPATKKRLSKAIYAFSAESIADNEHLQYYKETFRNIYDLALEDQLNKVMCKTLIIWGEKDKVIPLRKGERMHGLLPNSELKVFKGVGHMLTLQKQCWESAFEFIEEQYDR</sequence>
<dbReference type="InterPro" id="IPR050266">
    <property type="entry name" value="AB_hydrolase_sf"/>
</dbReference>
<dbReference type="Pfam" id="PF00561">
    <property type="entry name" value="Abhydrolase_1"/>
    <property type="match status" value="2"/>
</dbReference>
<reference evidence="2" key="1">
    <citation type="submission" date="2020-04" db="EMBL/GenBank/DDBJ databases">
        <authorList>
            <person name="Zhang T."/>
        </authorList>
    </citation>
    <scope>NUCLEOTIDE SEQUENCE</scope>
    <source>
        <strain evidence="2">HKST-UBA17</strain>
    </source>
</reference>
<dbReference type="GO" id="GO:0016787">
    <property type="term" value="F:hydrolase activity"/>
    <property type="evidence" value="ECO:0007669"/>
    <property type="project" value="UniProtKB-KW"/>
</dbReference>
<organism evidence="2 3">
    <name type="scientific">Candidatus Dojkabacteria bacterium</name>
    <dbReference type="NCBI Taxonomy" id="2099670"/>
    <lineage>
        <taxon>Bacteria</taxon>
        <taxon>Candidatus Dojkabacteria</taxon>
    </lineage>
</organism>
<evidence type="ECO:0000313" key="3">
    <source>
        <dbReference type="Proteomes" id="UP000741282"/>
    </source>
</evidence>
<dbReference type="EMBL" id="JAGQLN010000012">
    <property type="protein sequence ID" value="MCA9376963.1"/>
    <property type="molecule type" value="Genomic_DNA"/>
</dbReference>
<dbReference type="Gene3D" id="3.40.50.1820">
    <property type="entry name" value="alpha/beta hydrolase"/>
    <property type="match status" value="1"/>
</dbReference>
<name>A0A955I9H2_9BACT</name>
<dbReference type="Proteomes" id="UP000741282">
    <property type="component" value="Unassembled WGS sequence"/>
</dbReference>
<protein>
    <submittedName>
        <fullName evidence="2">Alpha/beta hydrolase</fullName>
    </submittedName>
</protein>
<accession>A0A955I9H2</accession>
<feature type="domain" description="AB hydrolase-1" evidence="1">
    <location>
        <begin position="160"/>
        <end position="224"/>
    </location>
</feature>
<comment type="caution">
    <text evidence="2">The sequence shown here is derived from an EMBL/GenBank/DDBJ whole genome shotgun (WGS) entry which is preliminary data.</text>
</comment>
<keyword evidence="2" id="KW-0378">Hydrolase</keyword>
<dbReference type="SUPFAM" id="SSF53474">
    <property type="entry name" value="alpha/beta-Hydrolases"/>
    <property type="match status" value="1"/>
</dbReference>
<dbReference type="PRINTS" id="PR00111">
    <property type="entry name" value="ABHYDROLASE"/>
</dbReference>
<evidence type="ECO:0000259" key="1">
    <source>
        <dbReference type="Pfam" id="PF00561"/>
    </source>
</evidence>
<reference evidence="2" key="2">
    <citation type="journal article" date="2021" name="Microbiome">
        <title>Successional dynamics and alternative stable states in a saline activated sludge microbial community over 9 years.</title>
        <authorList>
            <person name="Wang Y."/>
            <person name="Ye J."/>
            <person name="Ju F."/>
            <person name="Liu L."/>
            <person name="Boyd J.A."/>
            <person name="Deng Y."/>
            <person name="Parks D.H."/>
            <person name="Jiang X."/>
            <person name="Yin X."/>
            <person name="Woodcroft B.J."/>
            <person name="Tyson G.W."/>
            <person name="Hugenholtz P."/>
            <person name="Polz M.F."/>
            <person name="Zhang T."/>
        </authorList>
    </citation>
    <scope>NUCLEOTIDE SEQUENCE</scope>
    <source>
        <strain evidence="2">HKST-UBA17</strain>
    </source>
</reference>
<dbReference type="InterPro" id="IPR000073">
    <property type="entry name" value="AB_hydrolase_1"/>
</dbReference>